<name>M2WTS2_GALSU</name>
<dbReference type="OrthoDB" id="10362145at2759"/>
<dbReference type="AlphaFoldDB" id="M2WTS2"/>
<dbReference type="EMBL" id="KB454534">
    <property type="protein sequence ID" value="EME27310.1"/>
    <property type="molecule type" value="Genomic_DNA"/>
</dbReference>
<keyword evidence="3" id="KW-1185">Reference proteome</keyword>
<protein>
    <submittedName>
        <fullName evidence="2">Uncharacterized protein</fullName>
    </submittedName>
</protein>
<dbReference type="Gramene" id="EME27310">
    <property type="protein sequence ID" value="EME27310"/>
    <property type="gene ID" value="Gasu_51640"/>
</dbReference>
<evidence type="ECO:0000313" key="3">
    <source>
        <dbReference type="Proteomes" id="UP000030680"/>
    </source>
</evidence>
<sequence length="264" mass="30457">MGSVYSLRLLQHEVAREWLLAREEPKLPPSFMDSSLALRHRVFLGSKPKFVDQLFKPVGVVNGVLIGYSLANYHLVLPADWVPTVEPVCRRFALDLSNNEFLELHWFQNNTVMTSWLKFANSNHRIRYFVLYEAPPHGKLPSKLLKSVELVLQRVDDQKPESEEDSYMLAQLADPRVHLLSLAQERLLSIIPKSRAKAKRHLGIFYGTARKTVYKDMSVVDDCFLPYRQCTHVLRETNEESLNADETDSDSPNHVQKNIKLPYD</sequence>
<dbReference type="KEGG" id="gsl:Gasu_51640"/>
<accession>M2WTS2</accession>
<feature type="region of interest" description="Disordered" evidence="1">
    <location>
        <begin position="241"/>
        <end position="264"/>
    </location>
</feature>
<organism evidence="2 3">
    <name type="scientific">Galdieria sulphuraria</name>
    <name type="common">Red alga</name>
    <dbReference type="NCBI Taxonomy" id="130081"/>
    <lineage>
        <taxon>Eukaryota</taxon>
        <taxon>Rhodophyta</taxon>
        <taxon>Bangiophyceae</taxon>
        <taxon>Galdieriales</taxon>
        <taxon>Galdieriaceae</taxon>
        <taxon>Galdieria</taxon>
    </lineage>
</organism>
<reference evidence="3" key="1">
    <citation type="journal article" date="2013" name="Science">
        <title>Gene transfer from bacteria and archaea facilitated evolution of an extremophilic eukaryote.</title>
        <authorList>
            <person name="Schonknecht G."/>
            <person name="Chen W.H."/>
            <person name="Ternes C.M."/>
            <person name="Barbier G.G."/>
            <person name="Shrestha R.P."/>
            <person name="Stanke M."/>
            <person name="Brautigam A."/>
            <person name="Baker B.J."/>
            <person name="Banfield J.F."/>
            <person name="Garavito R.M."/>
            <person name="Carr K."/>
            <person name="Wilkerson C."/>
            <person name="Rensing S.A."/>
            <person name="Gagneul D."/>
            <person name="Dickenson N.E."/>
            <person name="Oesterhelt C."/>
            <person name="Lercher M.J."/>
            <person name="Weber A.P."/>
        </authorList>
    </citation>
    <scope>NUCLEOTIDE SEQUENCE [LARGE SCALE GENOMIC DNA]</scope>
    <source>
        <strain evidence="3">074W</strain>
    </source>
</reference>
<proteinExistence type="predicted"/>
<gene>
    <name evidence="2" type="ORF">Gasu_51640</name>
</gene>
<dbReference type="Proteomes" id="UP000030680">
    <property type="component" value="Unassembled WGS sequence"/>
</dbReference>
<dbReference type="GeneID" id="17086231"/>
<dbReference type="RefSeq" id="XP_005703830.1">
    <property type="nucleotide sequence ID" value="XM_005703773.1"/>
</dbReference>
<evidence type="ECO:0000256" key="1">
    <source>
        <dbReference type="SAM" id="MobiDB-lite"/>
    </source>
</evidence>
<evidence type="ECO:0000313" key="2">
    <source>
        <dbReference type="EMBL" id="EME27310.1"/>
    </source>
</evidence>